<dbReference type="Pfam" id="PF13358">
    <property type="entry name" value="DDE_3"/>
    <property type="match status" value="1"/>
</dbReference>
<proteinExistence type="predicted"/>
<dbReference type="Gene3D" id="3.30.420.10">
    <property type="entry name" value="Ribonuclease H-like superfamily/Ribonuclease H"/>
    <property type="match status" value="1"/>
</dbReference>
<protein>
    <submittedName>
        <fullName evidence="2">Carboxy-terminus of transposase</fullName>
    </submittedName>
</protein>
<dbReference type="InterPro" id="IPR036397">
    <property type="entry name" value="RNaseH_sf"/>
</dbReference>
<evidence type="ECO:0000259" key="1">
    <source>
        <dbReference type="Pfam" id="PF13358"/>
    </source>
</evidence>
<dbReference type="AlphaFoldDB" id="A0A0T7FBR3"/>
<accession>A0A0T7FBR3</accession>
<evidence type="ECO:0000313" key="2">
    <source>
        <dbReference type="EMBL" id="CDZ32381.1"/>
    </source>
</evidence>
<organism evidence="2 3">
    <name type="scientific">Neorhizobium galegae bv. officinalis</name>
    <dbReference type="NCBI Taxonomy" id="323656"/>
    <lineage>
        <taxon>Bacteria</taxon>
        <taxon>Pseudomonadati</taxon>
        <taxon>Pseudomonadota</taxon>
        <taxon>Alphaproteobacteria</taxon>
        <taxon>Hyphomicrobiales</taxon>
        <taxon>Rhizobiaceae</taxon>
        <taxon>Rhizobium/Agrobacterium group</taxon>
        <taxon>Neorhizobium</taxon>
    </lineage>
</organism>
<dbReference type="GO" id="GO:0003676">
    <property type="term" value="F:nucleic acid binding"/>
    <property type="evidence" value="ECO:0007669"/>
    <property type="project" value="InterPro"/>
</dbReference>
<dbReference type="EMBL" id="CCRH01000003">
    <property type="protein sequence ID" value="CDZ32381.1"/>
    <property type="molecule type" value="Genomic_DNA"/>
</dbReference>
<gene>
    <name evidence="2" type="ORF">NGAL_HAMBI1145_11520</name>
</gene>
<feature type="domain" description="Tc1-like transposase DDE" evidence="1">
    <location>
        <begin position="4"/>
        <end position="85"/>
    </location>
</feature>
<evidence type="ECO:0000313" key="3">
    <source>
        <dbReference type="Proteomes" id="UP000046176"/>
    </source>
</evidence>
<reference evidence="2 3" key="1">
    <citation type="submission" date="2014-08" db="EMBL/GenBank/DDBJ databases">
        <authorList>
            <person name="Chen Y.-H."/>
        </authorList>
    </citation>
    <scope>NUCLEOTIDE SEQUENCE [LARGE SCALE GENOMIC DNA]</scope>
</reference>
<dbReference type="InterPro" id="IPR038717">
    <property type="entry name" value="Tc1-like_DDE_dom"/>
</dbReference>
<name>A0A0T7FBR3_NEOGA</name>
<sequence>MPWCDTHAMTQHLAEISRHVADDAHAILIMDQAGWHMSNALVVPANITILSLPPKSPELNPVENLWHFMRENWLSNRVFKSYDDIVAHCCDAWRKLESQPWRIMSIGRREWANGF</sequence>
<dbReference type="Proteomes" id="UP000046176">
    <property type="component" value="Unassembled WGS sequence"/>
</dbReference>